<comment type="subcellular location">
    <subcellularLocation>
        <location evidence="2">Cytoplasm</location>
    </subcellularLocation>
</comment>
<dbReference type="InterPro" id="IPR000023">
    <property type="entry name" value="Phosphofructokinase_dom"/>
</dbReference>
<evidence type="ECO:0000313" key="17">
    <source>
        <dbReference type="EMBL" id="KLK87202.1"/>
    </source>
</evidence>
<evidence type="ECO:0000259" key="16">
    <source>
        <dbReference type="Pfam" id="PF00365"/>
    </source>
</evidence>
<dbReference type="GO" id="GO:0003872">
    <property type="term" value="F:6-phosphofructokinase activity"/>
    <property type="evidence" value="ECO:0007669"/>
    <property type="project" value="UniProtKB-EC"/>
</dbReference>
<keyword evidence="8" id="KW-0479">Metal-binding</keyword>
<evidence type="ECO:0000313" key="18">
    <source>
        <dbReference type="Proteomes" id="UP000035301"/>
    </source>
</evidence>
<dbReference type="PROSITE" id="PS00433">
    <property type="entry name" value="PHOSPHOFRUCTOKINASE"/>
    <property type="match status" value="1"/>
</dbReference>
<dbReference type="InterPro" id="IPR012003">
    <property type="entry name" value="ATP_PFK_prok-type"/>
</dbReference>
<organism evidence="17 18">
    <name type="scientific">Methanoculleus sediminis</name>
    <dbReference type="NCBI Taxonomy" id="1550566"/>
    <lineage>
        <taxon>Archaea</taxon>
        <taxon>Methanobacteriati</taxon>
        <taxon>Methanobacteriota</taxon>
        <taxon>Stenosarchaea group</taxon>
        <taxon>Methanomicrobia</taxon>
        <taxon>Methanomicrobiales</taxon>
        <taxon>Methanomicrobiaceae</taxon>
        <taxon>Methanoculleus</taxon>
    </lineage>
</organism>
<keyword evidence="12" id="KW-0460">Magnesium</keyword>
<keyword evidence="10 17" id="KW-0418">Kinase</keyword>
<evidence type="ECO:0000256" key="2">
    <source>
        <dbReference type="ARBA" id="ARBA00004496"/>
    </source>
</evidence>
<dbReference type="PRINTS" id="PR00476">
    <property type="entry name" value="PHFRCTKINASE"/>
</dbReference>
<proteinExistence type="inferred from homology"/>
<reference evidence="17 18" key="1">
    <citation type="journal article" date="2015" name="Int. J. Syst. Evol. Microbiol.">
        <title>Methanoculleus sediminis sp. nov., a methanogen from sediments near a submarine mud volcano.</title>
        <authorList>
            <person name="Chen S.C."/>
            <person name="Chen M.F."/>
            <person name="Lai M.C."/>
            <person name="Weng C.Y."/>
            <person name="Wu S.Y."/>
            <person name="Lin S."/>
            <person name="Yang T.F."/>
            <person name="Chen P.C."/>
        </authorList>
    </citation>
    <scope>NUCLEOTIDE SEQUENCE [LARGE SCALE GENOMIC DNA]</scope>
    <source>
        <strain evidence="17 18">S3Fa</strain>
    </source>
</reference>
<comment type="cofactor">
    <cofactor evidence="1">
        <name>Mg(2+)</name>
        <dbReference type="ChEBI" id="CHEBI:18420"/>
    </cofactor>
</comment>
<dbReference type="FunFam" id="3.40.50.460:FF:000002">
    <property type="entry name" value="ATP-dependent 6-phosphofructokinase"/>
    <property type="match status" value="1"/>
</dbReference>
<evidence type="ECO:0000256" key="13">
    <source>
        <dbReference type="ARBA" id="ARBA00023152"/>
    </source>
</evidence>
<dbReference type="Pfam" id="PF00365">
    <property type="entry name" value="PFK"/>
    <property type="match status" value="1"/>
</dbReference>
<dbReference type="InterPro" id="IPR012828">
    <property type="entry name" value="PFKA_ATP_prok"/>
</dbReference>
<dbReference type="GO" id="GO:0061621">
    <property type="term" value="P:canonical glycolysis"/>
    <property type="evidence" value="ECO:0007669"/>
    <property type="project" value="TreeGrafter"/>
</dbReference>
<keyword evidence="9" id="KW-0547">Nucleotide-binding</keyword>
<dbReference type="GO" id="GO:0006002">
    <property type="term" value="P:fructose 6-phosphate metabolic process"/>
    <property type="evidence" value="ECO:0007669"/>
    <property type="project" value="InterPro"/>
</dbReference>
<dbReference type="PANTHER" id="PTHR13697:SF4">
    <property type="entry name" value="ATP-DEPENDENT 6-PHOSPHOFRUCTOKINASE"/>
    <property type="match status" value="1"/>
</dbReference>
<accession>A0A0H1R356</accession>
<evidence type="ECO:0000256" key="15">
    <source>
        <dbReference type="ARBA" id="ARBA00048070"/>
    </source>
</evidence>
<evidence type="ECO:0000256" key="1">
    <source>
        <dbReference type="ARBA" id="ARBA00001946"/>
    </source>
</evidence>
<evidence type="ECO:0000256" key="14">
    <source>
        <dbReference type="ARBA" id="ARBA00030818"/>
    </source>
</evidence>
<dbReference type="PIRSF" id="PIRSF000532">
    <property type="entry name" value="ATP_PFK_prok"/>
    <property type="match status" value="1"/>
</dbReference>
<comment type="caution">
    <text evidence="17">The sequence shown here is derived from an EMBL/GenBank/DDBJ whole genome shotgun (WGS) entry which is preliminary data.</text>
</comment>
<evidence type="ECO:0000256" key="8">
    <source>
        <dbReference type="ARBA" id="ARBA00022723"/>
    </source>
</evidence>
<protein>
    <recommendedName>
        <fullName evidence="4">6-phosphofructokinase</fullName>
        <ecNumber evidence="4">2.7.1.11</ecNumber>
    </recommendedName>
    <alternativeName>
        <fullName evidence="14">6-phosphofructokinase isozyme I</fullName>
    </alternativeName>
</protein>
<evidence type="ECO:0000256" key="5">
    <source>
        <dbReference type="ARBA" id="ARBA00022490"/>
    </source>
</evidence>
<dbReference type="EMBL" id="JXOJ01000008">
    <property type="protein sequence ID" value="KLK87202.1"/>
    <property type="molecule type" value="Genomic_DNA"/>
</dbReference>
<dbReference type="GO" id="GO:0030388">
    <property type="term" value="P:fructose 1,6-bisphosphate metabolic process"/>
    <property type="evidence" value="ECO:0007669"/>
    <property type="project" value="TreeGrafter"/>
</dbReference>
<dbReference type="PANTHER" id="PTHR13697">
    <property type="entry name" value="PHOSPHOFRUCTOKINASE"/>
    <property type="match status" value="1"/>
</dbReference>
<evidence type="ECO:0000256" key="10">
    <source>
        <dbReference type="ARBA" id="ARBA00022777"/>
    </source>
</evidence>
<evidence type="ECO:0000256" key="9">
    <source>
        <dbReference type="ARBA" id="ARBA00022741"/>
    </source>
</evidence>
<dbReference type="AlphaFoldDB" id="A0A0H1R356"/>
<keyword evidence="11" id="KW-0067">ATP-binding</keyword>
<dbReference type="OrthoDB" id="104892at2157"/>
<dbReference type="GO" id="GO:0046872">
    <property type="term" value="F:metal ion binding"/>
    <property type="evidence" value="ECO:0007669"/>
    <property type="project" value="UniProtKB-KW"/>
</dbReference>
<evidence type="ECO:0000256" key="12">
    <source>
        <dbReference type="ARBA" id="ARBA00022842"/>
    </source>
</evidence>
<keyword evidence="5" id="KW-0963">Cytoplasm</keyword>
<keyword evidence="13" id="KW-0324">Glycolysis</keyword>
<dbReference type="UniPathway" id="UPA00109">
    <property type="reaction ID" value="UER00182"/>
</dbReference>
<evidence type="ECO:0000256" key="3">
    <source>
        <dbReference type="ARBA" id="ARBA00004679"/>
    </source>
</evidence>
<dbReference type="GO" id="GO:0005945">
    <property type="term" value="C:6-phosphofructokinase complex"/>
    <property type="evidence" value="ECO:0007669"/>
    <property type="project" value="TreeGrafter"/>
</dbReference>
<name>A0A0H1R356_9EURY</name>
<feature type="domain" description="Phosphofructokinase" evidence="16">
    <location>
        <begin position="3"/>
        <end position="279"/>
    </location>
</feature>
<dbReference type="InterPro" id="IPR015912">
    <property type="entry name" value="Phosphofructokinase_CS"/>
</dbReference>
<dbReference type="SUPFAM" id="SSF53784">
    <property type="entry name" value="Phosphofructokinase"/>
    <property type="match status" value="1"/>
</dbReference>
<evidence type="ECO:0000256" key="4">
    <source>
        <dbReference type="ARBA" id="ARBA00012055"/>
    </source>
</evidence>
<dbReference type="EC" id="2.7.1.11" evidence="4"/>
<dbReference type="GO" id="GO:0070095">
    <property type="term" value="F:fructose-6-phosphate binding"/>
    <property type="evidence" value="ECO:0007669"/>
    <property type="project" value="TreeGrafter"/>
</dbReference>
<evidence type="ECO:0000256" key="11">
    <source>
        <dbReference type="ARBA" id="ARBA00022840"/>
    </source>
</evidence>
<sequence length="323" mass="34489">MKRIGILTSGGDAPGMNACIRAVVRTALANDLAVVGIRRGYTGLIAGDAMPLDRSAIRNTIHLGGTILETSRNPEFYTREGRLKAAAAVDRMGLDGIVLIGGEGTFHGASLLAADADTAALVGVPASIDNDVYGTDYCIGFDTAANCAVEAIDRIRDTARSHERLFFIEVMGRTAGFLALESGIAGGAEELIIPEEEVTVARISDRIERGFIIGKKSAIVVVAEGKTPGISFEIAREVSERLNFDSRVVVLGHLQRGGPPTLRDRVLGSLLGFAAVEALMEERSGCMVGEVGGNLTHTPLEETWQKKKPLDRDLLRIFPYLSE</sequence>
<keyword evidence="18" id="KW-1185">Reference proteome</keyword>
<dbReference type="HAMAP" id="MF_00339">
    <property type="entry name" value="Phosphofructokinase_I_B1"/>
    <property type="match status" value="1"/>
</dbReference>
<dbReference type="Proteomes" id="UP000035301">
    <property type="component" value="Unassembled WGS sequence"/>
</dbReference>
<gene>
    <name evidence="17" type="ORF">SZ63_11405</name>
</gene>
<dbReference type="InterPro" id="IPR022953">
    <property type="entry name" value="ATP_PFK"/>
</dbReference>
<keyword evidence="6" id="KW-0021">Allosteric enzyme</keyword>
<keyword evidence="7" id="KW-0808">Transferase</keyword>
<dbReference type="Gene3D" id="3.40.50.450">
    <property type="match status" value="1"/>
</dbReference>
<dbReference type="GO" id="GO:0048029">
    <property type="term" value="F:monosaccharide binding"/>
    <property type="evidence" value="ECO:0007669"/>
    <property type="project" value="TreeGrafter"/>
</dbReference>
<dbReference type="NCBIfam" id="TIGR02482">
    <property type="entry name" value="PFKA_ATP"/>
    <property type="match status" value="1"/>
</dbReference>
<dbReference type="GO" id="GO:0005524">
    <property type="term" value="F:ATP binding"/>
    <property type="evidence" value="ECO:0007669"/>
    <property type="project" value="UniProtKB-KW"/>
</dbReference>
<dbReference type="RefSeq" id="WP_048185506.1">
    <property type="nucleotide sequence ID" value="NZ_JXOJ01000008.1"/>
</dbReference>
<dbReference type="PATRIC" id="fig|1550566.3.peg.2492"/>
<dbReference type="InterPro" id="IPR035966">
    <property type="entry name" value="PKF_sf"/>
</dbReference>
<dbReference type="GO" id="GO:0016208">
    <property type="term" value="F:AMP binding"/>
    <property type="evidence" value="ECO:0007669"/>
    <property type="project" value="TreeGrafter"/>
</dbReference>
<dbReference type="Gene3D" id="3.40.50.460">
    <property type="entry name" value="Phosphofructokinase domain"/>
    <property type="match status" value="1"/>
</dbReference>
<comment type="pathway">
    <text evidence="3">Carbohydrate degradation; glycolysis; D-glyceraldehyde 3-phosphate and glycerone phosphate from D-glucose: step 3/4.</text>
</comment>
<dbReference type="NCBIfam" id="NF002872">
    <property type="entry name" value="PRK03202.1"/>
    <property type="match status" value="1"/>
</dbReference>
<dbReference type="STRING" id="1550566.SZ63_11405"/>
<evidence type="ECO:0000256" key="6">
    <source>
        <dbReference type="ARBA" id="ARBA00022533"/>
    </source>
</evidence>
<dbReference type="GO" id="GO:0042802">
    <property type="term" value="F:identical protein binding"/>
    <property type="evidence" value="ECO:0007669"/>
    <property type="project" value="TreeGrafter"/>
</dbReference>
<comment type="catalytic activity">
    <reaction evidence="15">
        <text>beta-D-fructose 6-phosphate + ATP = beta-D-fructose 1,6-bisphosphate + ADP + H(+)</text>
        <dbReference type="Rhea" id="RHEA:16109"/>
        <dbReference type="ChEBI" id="CHEBI:15378"/>
        <dbReference type="ChEBI" id="CHEBI:30616"/>
        <dbReference type="ChEBI" id="CHEBI:32966"/>
        <dbReference type="ChEBI" id="CHEBI:57634"/>
        <dbReference type="ChEBI" id="CHEBI:456216"/>
        <dbReference type="EC" id="2.7.1.11"/>
    </reaction>
</comment>
<evidence type="ECO:0000256" key="7">
    <source>
        <dbReference type="ARBA" id="ARBA00022679"/>
    </source>
</evidence>